<dbReference type="AlphaFoldDB" id="A0A4P9XZL3"/>
<dbReference type="PANTHER" id="PTHR21711:SF0">
    <property type="entry name" value="MITOCHONDRIAL INNER MEMBRANE PROTEASE ATP23 HOMOLOG"/>
    <property type="match status" value="1"/>
</dbReference>
<keyword evidence="4 8" id="KW-0645">Protease</keyword>
<protein>
    <recommendedName>
        <fullName evidence="3 8">Mitochondrial inner membrane protease ATP23</fullName>
        <ecNumber evidence="8">3.4.24.-</ecNumber>
    </recommendedName>
</protein>
<evidence type="ECO:0000256" key="7">
    <source>
        <dbReference type="ARBA" id="ARBA00023049"/>
    </source>
</evidence>
<dbReference type="GO" id="GO:0046872">
    <property type="term" value="F:metal ion binding"/>
    <property type="evidence" value="ECO:0007669"/>
    <property type="project" value="UniProtKB-KW"/>
</dbReference>
<keyword evidence="6 8" id="KW-0378">Hydrolase</keyword>
<keyword evidence="7 8" id="KW-0482">Metalloprotease</keyword>
<evidence type="ECO:0000313" key="9">
    <source>
        <dbReference type="EMBL" id="RKP10920.1"/>
    </source>
</evidence>
<dbReference type="PANTHER" id="PTHR21711">
    <property type="entry name" value="MITOCHONDRIAL INNER MEMBRANE PROTEASE"/>
    <property type="match status" value="1"/>
</dbReference>
<evidence type="ECO:0000256" key="3">
    <source>
        <dbReference type="ARBA" id="ARBA00014615"/>
    </source>
</evidence>
<keyword evidence="8" id="KW-0472">Membrane</keyword>
<keyword evidence="8" id="KW-0999">Mitochondrion inner membrane</keyword>
<dbReference type="OrthoDB" id="285308at2759"/>
<evidence type="ECO:0000313" key="10">
    <source>
        <dbReference type="Proteomes" id="UP000271241"/>
    </source>
</evidence>
<organism evidence="9 10">
    <name type="scientific">Thamnocephalis sphaerospora</name>
    <dbReference type="NCBI Taxonomy" id="78915"/>
    <lineage>
        <taxon>Eukaryota</taxon>
        <taxon>Fungi</taxon>
        <taxon>Fungi incertae sedis</taxon>
        <taxon>Zoopagomycota</taxon>
        <taxon>Zoopagomycotina</taxon>
        <taxon>Zoopagomycetes</taxon>
        <taxon>Zoopagales</taxon>
        <taxon>Sigmoideomycetaceae</taxon>
        <taxon>Thamnocephalis</taxon>
    </lineage>
</organism>
<dbReference type="GO" id="GO:0005743">
    <property type="term" value="C:mitochondrial inner membrane"/>
    <property type="evidence" value="ECO:0007669"/>
    <property type="project" value="UniProtKB-SubCell"/>
</dbReference>
<keyword evidence="10" id="KW-1185">Reference proteome</keyword>
<dbReference type="GO" id="GO:0034982">
    <property type="term" value="P:mitochondrial protein processing"/>
    <property type="evidence" value="ECO:0007669"/>
    <property type="project" value="TreeGrafter"/>
</dbReference>
<dbReference type="GO" id="GO:0033615">
    <property type="term" value="P:mitochondrial proton-transporting ATP synthase complex assembly"/>
    <property type="evidence" value="ECO:0007669"/>
    <property type="project" value="TreeGrafter"/>
</dbReference>
<dbReference type="Pfam" id="PF09768">
    <property type="entry name" value="Peptidase_M76"/>
    <property type="match status" value="1"/>
</dbReference>
<dbReference type="GO" id="GO:0004222">
    <property type="term" value="F:metalloendopeptidase activity"/>
    <property type="evidence" value="ECO:0007669"/>
    <property type="project" value="InterPro"/>
</dbReference>
<evidence type="ECO:0000256" key="2">
    <source>
        <dbReference type="ARBA" id="ARBA00009915"/>
    </source>
</evidence>
<evidence type="ECO:0000256" key="1">
    <source>
        <dbReference type="ARBA" id="ARBA00004137"/>
    </source>
</evidence>
<accession>A0A4P9XZL3</accession>
<evidence type="ECO:0000256" key="5">
    <source>
        <dbReference type="ARBA" id="ARBA00022723"/>
    </source>
</evidence>
<reference evidence="10" key="1">
    <citation type="journal article" date="2018" name="Nat. Microbiol.">
        <title>Leveraging single-cell genomics to expand the fungal tree of life.</title>
        <authorList>
            <person name="Ahrendt S.R."/>
            <person name="Quandt C.A."/>
            <person name="Ciobanu D."/>
            <person name="Clum A."/>
            <person name="Salamov A."/>
            <person name="Andreopoulos B."/>
            <person name="Cheng J.F."/>
            <person name="Woyke T."/>
            <person name="Pelin A."/>
            <person name="Henrissat B."/>
            <person name="Reynolds N.K."/>
            <person name="Benny G.L."/>
            <person name="Smith M.E."/>
            <person name="James T.Y."/>
            <person name="Grigoriev I.V."/>
        </authorList>
    </citation>
    <scope>NUCLEOTIDE SEQUENCE [LARGE SCALE GENOMIC DNA]</scope>
    <source>
        <strain evidence="10">RSA 1356</strain>
    </source>
</reference>
<proteinExistence type="inferred from homology"/>
<sequence length="178" mass="19853">MHEEECTAALAGVLELPRIRLLLAHIYYGNRRDLDQGVTCRPCRGTTREGSVGYYDPNHQRIVICCERVRSPEDLEETLAHELVHAYDAGRQLPRSAHPAATAAKTLCRQIACSEIRASLFGQCHGIPSSERRRECVFQSAVRSTRRHCPDAEQAVAAMFEACIARQDPFDASSSTSR</sequence>
<dbReference type="InterPro" id="IPR019165">
    <property type="entry name" value="Peptidase_M76_ATP23"/>
</dbReference>
<dbReference type="STRING" id="78915.A0A4P9XZL3"/>
<evidence type="ECO:0000256" key="8">
    <source>
        <dbReference type="RuleBase" id="RU364057"/>
    </source>
</evidence>
<comment type="function">
    <text evidence="8">Has a dual role in the assembly of mitochondrial ATPase.</text>
</comment>
<dbReference type="Proteomes" id="UP000271241">
    <property type="component" value="Unassembled WGS sequence"/>
</dbReference>
<keyword evidence="8" id="KW-0496">Mitochondrion</keyword>
<dbReference type="EC" id="3.4.24.-" evidence="8"/>
<comment type="subcellular location">
    <subcellularLocation>
        <location evidence="1 8">Mitochondrion inner membrane</location>
        <topology evidence="1 8">Peripheral membrane protein</topology>
        <orientation evidence="1 8">Intermembrane side</orientation>
    </subcellularLocation>
</comment>
<name>A0A4P9XZL3_9FUNG</name>
<evidence type="ECO:0000256" key="4">
    <source>
        <dbReference type="ARBA" id="ARBA00022670"/>
    </source>
</evidence>
<dbReference type="EMBL" id="KZ992432">
    <property type="protein sequence ID" value="RKP10920.1"/>
    <property type="molecule type" value="Genomic_DNA"/>
</dbReference>
<evidence type="ECO:0000256" key="6">
    <source>
        <dbReference type="ARBA" id="ARBA00022801"/>
    </source>
</evidence>
<gene>
    <name evidence="9" type="ORF">THASP1DRAFT_27285</name>
</gene>
<keyword evidence="5 8" id="KW-0479">Metal-binding</keyword>
<comment type="similarity">
    <text evidence="2 8">Belongs to the peptidase M76 family.</text>
</comment>